<accession>A0ABD1QCT7</accession>
<dbReference type="EMBL" id="JBFOLJ010000015">
    <property type="protein sequence ID" value="KAL2473941.1"/>
    <property type="molecule type" value="Genomic_DNA"/>
</dbReference>
<feature type="transmembrane region" description="Helical" evidence="1">
    <location>
        <begin position="61"/>
        <end position="84"/>
    </location>
</feature>
<dbReference type="AlphaFoldDB" id="A0ABD1QCT7"/>
<dbReference type="Proteomes" id="UP001604277">
    <property type="component" value="Unassembled WGS sequence"/>
</dbReference>
<sequence length="179" mass="20746">MADINKPLIQKRNAPPPVLPHALLRHTNDRIVFYFLPIAYVLFYLLFLTKLTSVVNKKVKWILIWDLGIFLFFSMILTFINWVLLKLPNVVSKNCGFAILALPIYVVNAILFETNKNSNQFYQIFAYGADLHITKGLWMLAVFIIGIWVYVFPRRDAKLEVNFLLALVPQKYCPPIADD</sequence>
<keyword evidence="1" id="KW-1133">Transmembrane helix</keyword>
<keyword evidence="1" id="KW-0812">Transmembrane</keyword>
<reference evidence="3" key="1">
    <citation type="submission" date="2024-07" db="EMBL/GenBank/DDBJ databases">
        <title>Two chromosome-level genome assemblies of Korean endemic species Abeliophyllum distichum and Forsythia ovata (Oleaceae).</title>
        <authorList>
            <person name="Jang H."/>
        </authorList>
    </citation>
    <scope>NUCLEOTIDE SEQUENCE [LARGE SCALE GENOMIC DNA]</scope>
</reference>
<protein>
    <submittedName>
        <fullName evidence="2">Uncharacterized protein</fullName>
    </submittedName>
</protein>
<proteinExistence type="predicted"/>
<evidence type="ECO:0000313" key="3">
    <source>
        <dbReference type="Proteomes" id="UP001604277"/>
    </source>
</evidence>
<organism evidence="2 3">
    <name type="scientific">Forsythia ovata</name>
    <dbReference type="NCBI Taxonomy" id="205694"/>
    <lineage>
        <taxon>Eukaryota</taxon>
        <taxon>Viridiplantae</taxon>
        <taxon>Streptophyta</taxon>
        <taxon>Embryophyta</taxon>
        <taxon>Tracheophyta</taxon>
        <taxon>Spermatophyta</taxon>
        <taxon>Magnoliopsida</taxon>
        <taxon>eudicotyledons</taxon>
        <taxon>Gunneridae</taxon>
        <taxon>Pentapetalae</taxon>
        <taxon>asterids</taxon>
        <taxon>lamiids</taxon>
        <taxon>Lamiales</taxon>
        <taxon>Oleaceae</taxon>
        <taxon>Forsythieae</taxon>
        <taxon>Forsythia</taxon>
    </lineage>
</organism>
<evidence type="ECO:0000256" key="1">
    <source>
        <dbReference type="SAM" id="Phobius"/>
    </source>
</evidence>
<feature type="transmembrane region" description="Helical" evidence="1">
    <location>
        <begin position="133"/>
        <end position="152"/>
    </location>
</feature>
<gene>
    <name evidence="2" type="ORF">Fot_49677</name>
</gene>
<keyword evidence="3" id="KW-1185">Reference proteome</keyword>
<feature type="transmembrane region" description="Helical" evidence="1">
    <location>
        <begin position="31"/>
        <end position="49"/>
    </location>
</feature>
<comment type="caution">
    <text evidence="2">The sequence shown here is derived from an EMBL/GenBank/DDBJ whole genome shotgun (WGS) entry which is preliminary data.</text>
</comment>
<feature type="transmembrane region" description="Helical" evidence="1">
    <location>
        <begin position="90"/>
        <end position="112"/>
    </location>
</feature>
<keyword evidence="1" id="KW-0472">Membrane</keyword>
<name>A0ABD1QCT7_9LAMI</name>
<evidence type="ECO:0000313" key="2">
    <source>
        <dbReference type="EMBL" id="KAL2473941.1"/>
    </source>
</evidence>